<dbReference type="Proteomes" id="UP001492541">
    <property type="component" value="Chromosome"/>
</dbReference>
<evidence type="ECO:0000313" key="3">
    <source>
        <dbReference type="Proteomes" id="UP001492541"/>
    </source>
</evidence>
<feature type="transmembrane region" description="Helical" evidence="1">
    <location>
        <begin position="114"/>
        <end position="134"/>
    </location>
</feature>
<reference evidence="2 3" key="1">
    <citation type="submission" date="2021-11" db="EMBL/GenBank/DDBJ databases">
        <title>Whole genome of Geoglobus acetivorans.</title>
        <authorList>
            <person name="Liu D."/>
        </authorList>
    </citation>
    <scope>NUCLEOTIDE SEQUENCE [LARGE SCALE GENOMIC DNA]</scope>
    <source>
        <strain evidence="2 3">SBH6</strain>
    </source>
</reference>
<feature type="transmembrane region" description="Helical" evidence="1">
    <location>
        <begin position="183"/>
        <end position="202"/>
    </location>
</feature>
<proteinExistence type="predicted"/>
<keyword evidence="1" id="KW-1133">Transmembrane helix</keyword>
<sequence length="238" mass="27351">MNISVIPTISILTAYFFTVLILNSRREKLLNPEVWKFVTTYFLLTSSVFLVIILSEFLELVEEFGLIHFDIDRITLLTYILLVVPVSITIHTYGCIKLLKFLNFDVESVNLNRVGLPLIYLGVFWLISVESYHFRGSIRFIAMLSEMIYIFSFPIALTLIYYTLKEKKIESDIIHSPIPSLDGLTGISMSLATFSLAVLMKLAGDENAYEILEGFSLILFVFSAEIFRRAIFKFRKIV</sequence>
<dbReference type="RefSeq" id="WP_193807622.1">
    <property type="nucleotide sequence ID" value="NZ_CP087714.1"/>
</dbReference>
<feature type="transmembrane region" description="Helical" evidence="1">
    <location>
        <begin position="34"/>
        <end position="54"/>
    </location>
</feature>
<feature type="transmembrane region" description="Helical" evidence="1">
    <location>
        <begin position="74"/>
        <end position="93"/>
    </location>
</feature>
<name>A0ABZ3H690_GEOAI</name>
<gene>
    <name evidence="2" type="ORF">LPQ35_05165</name>
</gene>
<evidence type="ECO:0000313" key="2">
    <source>
        <dbReference type="EMBL" id="XAT64761.1"/>
    </source>
</evidence>
<feature type="transmembrane region" description="Helical" evidence="1">
    <location>
        <begin position="6"/>
        <end position="22"/>
    </location>
</feature>
<evidence type="ECO:0000256" key="1">
    <source>
        <dbReference type="SAM" id="Phobius"/>
    </source>
</evidence>
<dbReference type="EMBL" id="CP087714">
    <property type="protein sequence ID" value="XAT64761.1"/>
    <property type="molecule type" value="Genomic_DNA"/>
</dbReference>
<dbReference type="GeneID" id="90449053"/>
<organism evidence="2 3">
    <name type="scientific">Geoglobus acetivorans</name>
    <dbReference type="NCBI Taxonomy" id="565033"/>
    <lineage>
        <taxon>Archaea</taxon>
        <taxon>Methanobacteriati</taxon>
        <taxon>Methanobacteriota</taxon>
        <taxon>Archaeoglobi</taxon>
        <taxon>Archaeoglobales</taxon>
        <taxon>Archaeoglobaceae</taxon>
        <taxon>Geoglobus</taxon>
    </lineage>
</organism>
<keyword evidence="3" id="KW-1185">Reference proteome</keyword>
<keyword evidence="1" id="KW-0812">Transmembrane</keyword>
<feature type="transmembrane region" description="Helical" evidence="1">
    <location>
        <begin position="208"/>
        <end position="227"/>
    </location>
</feature>
<feature type="transmembrane region" description="Helical" evidence="1">
    <location>
        <begin position="140"/>
        <end position="162"/>
    </location>
</feature>
<protein>
    <submittedName>
        <fullName evidence="2">Uncharacterized protein</fullName>
    </submittedName>
</protein>
<keyword evidence="1" id="KW-0472">Membrane</keyword>
<accession>A0ABZ3H690</accession>